<evidence type="ECO:0000259" key="4">
    <source>
        <dbReference type="PROSITE" id="PS50931"/>
    </source>
</evidence>
<name>A0ABS6W602_9BIFI</name>
<sequence length="300" mass="33359">METLELRVLRYFLAVTEERSITGAAEYLRISQPSLSRQLRQLEERLGHRLFERGSRTITLTAEGELLRDRAREIVALADRTETEIASMDEPVGGPVYLGCGESDAMRILARAARRVRVRWPQVRFHLYSGNAEDLGERLDSGLLDFAVLIEPADVSKYEYVRLPAADVWGVLMRRDHPLAARDAVSSADLEGLPLLVSRQMRAGGELAGWQGAAPERLDIVGTYNLPNNAALMVSEGVGCALCLDRIVNTGPDSDLTFRPLSPRFESGLDLVWRVDRRFSRAARCFLDELRGVIAGGARP</sequence>
<dbReference type="Pfam" id="PF00126">
    <property type="entry name" value="HTH_1"/>
    <property type="match status" value="1"/>
</dbReference>
<evidence type="ECO:0000313" key="5">
    <source>
        <dbReference type="EMBL" id="MBW3081910.1"/>
    </source>
</evidence>
<keyword evidence="1" id="KW-0805">Transcription regulation</keyword>
<dbReference type="InterPro" id="IPR000847">
    <property type="entry name" value="LysR_HTH_N"/>
</dbReference>
<evidence type="ECO:0000256" key="2">
    <source>
        <dbReference type="ARBA" id="ARBA00023125"/>
    </source>
</evidence>
<evidence type="ECO:0000313" key="6">
    <source>
        <dbReference type="Proteomes" id="UP000812844"/>
    </source>
</evidence>
<dbReference type="Proteomes" id="UP000812844">
    <property type="component" value="Unassembled WGS sequence"/>
</dbReference>
<comment type="caution">
    <text evidence="5">The sequence shown here is derived from an EMBL/GenBank/DDBJ whole genome shotgun (WGS) entry which is preliminary data.</text>
</comment>
<reference evidence="5 6" key="1">
    <citation type="submission" date="2021-05" db="EMBL/GenBank/DDBJ databases">
        <title>Phylogenetic classification of ten novel species belonging to the genus Bifidobacterium comprising B. colchicus sp. nov., B. abeli sp. nov., B. bicoloris sp. nov., B. guerezis sp. nov., B. rosaliae sp. nov., B. santillanensis sp. nov., B. argentati sp. nov., B. amazzoni sp. nov., B. pluviali sp. nov., and B. pinnaculum sp. nov.</title>
        <authorList>
            <person name="Lugli G.A."/>
            <person name="Ruiz Garcia L."/>
            <person name="Margolles A."/>
            <person name="Ventura M."/>
        </authorList>
    </citation>
    <scope>NUCLEOTIDE SEQUENCE [LARGE SCALE GENOMIC DNA]</scope>
    <source>
        <strain evidence="5 6">6T3</strain>
    </source>
</reference>
<gene>
    <name evidence="5" type="ORF">KIH73_00685</name>
</gene>
<dbReference type="EMBL" id="JAHBBD010000001">
    <property type="protein sequence ID" value="MBW3081910.1"/>
    <property type="molecule type" value="Genomic_DNA"/>
</dbReference>
<dbReference type="RefSeq" id="WP_219079590.1">
    <property type="nucleotide sequence ID" value="NZ_JAHBBD010000001.1"/>
</dbReference>
<dbReference type="PANTHER" id="PTHR30419:SF8">
    <property type="entry name" value="NITROGEN ASSIMILATION TRANSCRIPTIONAL ACTIVATOR-RELATED"/>
    <property type="match status" value="1"/>
</dbReference>
<accession>A0ABS6W602</accession>
<organism evidence="5 6">
    <name type="scientific">Bifidobacterium phasiani</name>
    <dbReference type="NCBI Taxonomy" id="2834431"/>
    <lineage>
        <taxon>Bacteria</taxon>
        <taxon>Bacillati</taxon>
        <taxon>Actinomycetota</taxon>
        <taxon>Actinomycetes</taxon>
        <taxon>Bifidobacteriales</taxon>
        <taxon>Bifidobacteriaceae</taxon>
        <taxon>Bifidobacterium</taxon>
    </lineage>
</organism>
<evidence type="ECO:0000256" key="3">
    <source>
        <dbReference type="ARBA" id="ARBA00023163"/>
    </source>
</evidence>
<dbReference type="InterPro" id="IPR050950">
    <property type="entry name" value="HTH-type_LysR_regulators"/>
</dbReference>
<keyword evidence="6" id="KW-1185">Reference proteome</keyword>
<evidence type="ECO:0000256" key="1">
    <source>
        <dbReference type="ARBA" id="ARBA00023015"/>
    </source>
</evidence>
<keyword evidence="3" id="KW-0804">Transcription</keyword>
<dbReference type="Pfam" id="PF03466">
    <property type="entry name" value="LysR_substrate"/>
    <property type="match status" value="1"/>
</dbReference>
<feature type="domain" description="HTH lysR-type" evidence="4">
    <location>
        <begin position="4"/>
        <end position="61"/>
    </location>
</feature>
<dbReference type="PANTHER" id="PTHR30419">
    <property type="entry name" value="HTH-TYPE TRANSCRIPTIONAL REGULATOR YBHD"/>
    <property type="match status" value="1"/>
</dbReference>
<dbReference type="InterPro" id="IPR005119">
    <property type="entry name" value="LysR_subst-bd"/>
</dbReference>
<protein>
    <submittedName>
        <fullName evidence="5">LysR family transcriptional regulator</fullName>
    </submittedName>
</protein>
<dbReference type="CDD" id="cd05466">
    <property type="entry name" value="PBP2_LTTR_substrate"/>
    <property type="match status" value="1"/>
</dbReference>
<proteinExistence type="predicted"/>
<dbReference type="PROSITE" id="PS50931">
    <property type="entry name" value="HTH_LYSR"/>
    <property type="match status" value="1"/>
</dbReference>
<keyword evidence="2" id="KW-0238">DNA-binding</keyword>